<comment type="similarity">
    <text evidence="1">Belongs to the type-I restriction system S methylase family.</text>
</comment>
<dbReference type="Gene3D" id="1.10.287.1120">
    <property type="entry name" value="Bipartite methylase S protein"/>
    <property type="match status" value="1"/>
</dbReference>
<organism evidence="5 6">
    <name type="scientific">Gimesia panareensis</name>
    <dbReference type="NCBI Taxonomy" id="2527978"/>
    <lineage>
        <taxon>Bacteria</taxon>
        <taxon>Pseudomonadati</taxon>
        <taxon>Planctomycetota</taxon>
        <taxon>Planctomycetia</taxon>
        <taxon>Planctomycetales</taxon>
        <taxon>Planctomycetaceae</taxon>
        <taxon>Gimesia</taxon>
    </lineage>
</organism>
<dbReference type="Gene3D" id="3.90.220.20">
    <property type="entry name" value="DNA methylase specificity domains"/>
    <property type="match status" value="2"/>
</dbReference>
<evidence type="ECO:0000256" key="3">
    <source>
        <dbReference type="ARBA" id="ARBA00023125"/>
    </source>
</evidence>
<dbReference type="PANTHER" id="PTHR43140">
    <property type="entry name" value="TYPE-1 RESTRICTION ENZYME ECOKI SPECIFICITY PROTEIN"/>
    <property type="match status" value="1"/>
</dbReference>
<dbReference type="InterPro" id="IPR044946">
    <property type="entry name" value="Restrct_endonuc_typeI_TRD_sf"/>
</dbReference>
<evidence type="ECO:0000313" key="6">
    <source>
        <dbReference type="Proteomes" id="UP000315647"/>
    </source>
</evidence>
<reference evidence="5 6" key="1">
    <citation type="submission" date="2019-03" db="EMBL/GenBank/DDBJ databases">
        <title>Deep-cultivation of Planctomycetes and their phenomic and genomic characterization uncovers novel biology.</title>
        <authorList>
            <person name="Wiegand S."/>
            <person name="Jogler M."/>
            <person name="Boedeker C."/>
            <person name="Pinto D."/>
            <person name="Vollmers J."/>
            <person name="Rivas-Marin E."/>
            <person name="Kohn T."/>
            <person name="Peeters S.H."/>
            <person name="Heuer A."/>
            <person name="Rast P."/>
            <person name="Oberbeckmann S."/>
            <person name="Bunk B."/>
            <person name="Jeske O."/>
            <person name="Meyerdierks A."/>
            <person name="Storesund J.E."/>
            <person name="Kallscheuer N."/>
            <person name="Luecker S."/>
            <person name="Lage O.M."/>
            <person name="Pohl T."/>
            <person name="Merkel B.J."/>
            <person name="Hornburger P."/>
            <person name="Mueller R.-W."/>
            <person name="Bruemmer F."/>
            <person name="Labrenz M."/>
            <person name="Spormann A.M."/>
            <person name="Op den Camp H."/>
            <person name="Overmann J."/>
            <person name="Amann R."/>
            <person name="Jetten M.S.M."/>
            <person name="Mascher T."/>
            <person name="Medema M.H."/>
            <person name="Devos D.P."/>
            <person name="Kaster A.-K."/>
            <person name="Ovreas L."/>
            <person name="Rohde M."/>
            <person name="Galperin M.Y."/>
            <person name="Jogler C."/>
        </authorList>
    </citation>
    <scope>NUCLEOTIDE SEQUENCE [LARGE SCALE GENOMIC DNA]</scope>
    <source>
        <strain evidence="5 6">Enr10</strain>
    </source>
</reference>
<accession>A0A517PZK9</accession>
<keyword evidence="3" id="KW-0238">DNA-binding</keyword>
<dbReference type="SUPFAM" id="SSF116734">
    <property type="entry name" value="DNA methylase specificity domain"/>
    <property type="match status" value="2"/>
</dbReference>
<dbReference type="GO" id="GO:0009307">
    <property type="term" value="P:DNA restriction-modification system"/>
    <property type="evidence" value="ECO:0007669"/>
    <property type="project" value="UniProtKB-KW"/>
</dbReference>
<dbReference type="Pfam" id="PF01420">
    <property type="entry name" value="Methylase_S"/>
    <property type="match status" value="2"/>
</dbReference>
<keyword evidence="2" id="KW-0680">Restriction system</keyword>
<dbReference type="InterPro" id="IPR051212">
    <property type="entry name" value="Type-I_RE_S_subunit"/>
</dbReference>
<protein>
    <submittedName>
        <fullName evidence="5">Type-1 restriction enzyme EcoKI specificity protein</fullName>
    </submittedName>
</protein>
<dbReference type="EMBL" id="CP037421">
    <property type="protein sequence ID" value="QDT24814.1"/>
    <property type="molecule type" value="Genomic_DNA"/>
</dbReference>
<feature type="domain" description="Type I restriction modification DNA specificity" evidence="4">
    <location>
        <begin position="298"/>
        <end position="420"/>
    </location>
</feature>
<dbReference type="AlphaFoldDB" id="A0A517PZK9"/>
<evidence type="ECO:0000256" key="1">
    <source>
        <dbReference type="ARBA" id="ARBA00010923"/>
    </source>
</evidence>
<dbReference type="REBASE" id="356359">
    <property type="entry name" value="S.PbaEnr10ORF1070P"/>
</dbReference>
<dbReference type="InterPro" id="IPR000055">
    <property type="entry name" value="Restrct_endonuc_typeI_TRD"/>
</dbReference>
<keyword evidence="6" id="KW-1185">Reference proteome</keyword>
<proteinExistence type="inferred from homology"/>
<evidence type="ECO:0000313" key="5">
    <source>
        <dbReference type="EMBL" id="QDT24814.1"/>
    </source>
</evidence>
<sequence length="447" mass="49811">MKIRAHGLSQLPNHWKVLPLKFAASHQVSNIDKHAHDNEIPVRLCNYMDVYKNEFIDASKMNLMKATATEHEIERFRLNVGDVIITKDSETWEDIGVPALVIQSGDDVVCGYHLAILRGRPETISGHFLFRCLQSKTIRQQLELSAKGVTRFGLPQDGIGKLQLPIPPLKEQHDVVEFLERETFLLDELIAEKNEMLVILDRKRSAAITQLVTQGLDPKVRRRPSGNESLGDIPEHWNVRRLKYLLEGIQQGWSPQCHNFPAGEGEFGVLKTGCVNGGIFDESQNKLLPVDVEPPLDIEVNRGDILMSRASGSIHLIGSVALVKSMPKARLLLSDKTFRLIPNHEMNPAYLVLAMGSNCLRWQISRCISGAEGLANNITKSDIGNLILPVPPLSEQERIADELSNLETETEAIKFALNETLSLLSDKRSALITAAITGEIPIEEMVA</sequence>
<dbReference type="PANTHER" id="PTHR43140:SF1">
    <property type="entry name" value="TYPE I RESTRICTION ENZYME ECOKI SPECIFICITY SUBUNIT"/>
    <property type="match status" value="1"/>
</dbReference>
<dbReference type="Proteomes" id="UP000315647">
    <property type="component" value="Chromosome"/>
</dbReference>
<name>A0A517PZK9_9PLAN</name>
<dbReference type="RefSeq" id="WP_145447838.1">
    <property type="nucleotide sequence ID" value="NZ_CP037421.1"/>
</dbReference>
<feature type="domain" description="Type I restriction modification DNA specificity" evidence="4">
    <location>
        <begin position="49"/>
        <end position="192"/>
    </location>
</feature>
<dbReference type="GO" id="GO:0003677">
    <property type="term" value="F:DNA binding"/>
    <property type="evidence" value="ECO:0007669"/>
    <property type="project" value="UniProtKB-KW"/>
</dbReference>
<evidence type="ECO:0000256" key="2">
    <source>
        <dbReference type="ARBA" id="ARBA00022747"/>
    </source>
</evidence>
<evidence type="ECO:0000259" key="4">
    <source>
        <dbReference type="Pfam" id="PF01420"/>
    </source>
</evidence>
<gene>
    <name evidence="5" type="primary">hsdS_1</name>
    <name evidence="5" type="ORF">Enr10x_01060</name>
</gene>